<gene>
    <name evidence="12" type="ORF">A2Y62_19420</name>
</gene>
<evidence type="ECO:0000256" key="4">
    <source>
        <dbReference type="ARBA" id="ARBA00022723"/>
    </source>
</evidence>
<dbReference type="PANTHER" id="PTHR30538:SF1">
    <property type="entry name" value="L-LYSINE 2,3-AMINOMUTASE"/>
    <property type="match status" value="1"/>
</dbReference>
<reference evidence="12 13" key="1">
    <citation type="journal article" date="2016" name="Nat. Commun.">
        <title>Thousands of microbial genomes shed light on interconnected biogeochemical processes in an aquifer system.</title>
        <authorList>
            <person name="Anantharaman K."/>
            <person name="Brown C.T."/>
            <person name="Hug L.A."/>
            <person name="Sharon I."/>
            <person name="Castelle C.J."/>
            <person name="Probst A.J."/>
            <person name="Thomas B.C."/>
            <person name="Singh A."/>
            <person name="Wilkins M.J."/>
            <person name="Karaoz U."/>
            <person name="Brodie E.L."/>
            <person name="Williams K.H."/>
            <person name="Hubbard S.S."/>
            <person name="Banfield J.F."/>
        </authorList>
    </citation>
    <scope>NUCLEOTIDE SEQUENCE [LARGE SCALE GENOMIC DNA]</scope>
</reference>
<dbReference type="Proteomes" id="UP000178943">
    <property type="component" value="Unassembled WGS sequence"/>
</dbReference>
<dbReference type="SFLD" id="SFLDS00029">
    <property type="entry name" value="Radical_SAM"/>
    <property type="match status" value="1"/>
</dbReference>
<dbReference type="PROSITE" id="PS51918">
    <property type="entry name" value="RADICAL_SAM"/>
    <property type="match status" value="1"/>
</dbReference>
<evidence type="ECO:0000313" key="12">
    <source>
        <dbReference type="EMBL" id="OGF64818.1"/>
    </source>
</evidence>
<dbReference type="GO" id="GO:0046872">
    <property type="term" value="F:metal ion binding"/>
    <property type="evidence" value="ECO:0007669"/>
    <property type="project" value="UniProtKB-KW"/>
</dbReference>
<comment type="cofactor">
    <cofactor evidence="1 10">
        <name>pyridoxal 5'-phosphate</name>
        <dbReference type="ChEBI" id="CHEBI:597326"/>
    </cofactor>
</comment>
<dbReference type="EMBL" id="MFGW01000131">
    <property type="protein sequence ID" value="OGF64818.1"/>
    <property type="molecule type" value="Genomic_DNA"/>
</dbReference>
<evidence type="ECO:0000259" key="11">
    <source>
        <dbReference type="PROSITE" id="PS51918"/>
    </source>
</evidence>
<dbReference type="GO" id="GO:0051539">
    <property type="term" value="F:4 iron, 4 sulfur cluster binding"/>
    <property type="evidence" value="ECO:0007669"/>
    <property type="project" value="UniProtKB-KW"/>
</dbReference>
<keyword evidence="5 10" id="KW-0663">Pyridoxal phosphate</keyword>
<dbReference type="InterPro" id="IPR025895">
    <property type="entry name" value="LAM_C_dom"/>
</dbReference>
<keyword evidence="8" id="KW-0413">Isomerase</keyword>
<dbReference type="InterPro" id="IPR013785">
    <property type="entry name" value="Aldolase_TIM"/>
</dbReference>
<feature type="binding site" evidence="9">
    <location>
        <position position="124"/>
    </location>
    <ligand>
        <name>[4Fe-4S] cluster</name>
        <dbReference type="ChEBI" id="CHEBI:49883"/>
        <note>4Fe-4S-S-AdoMet</note>
    </ligand>
</feature>
<dbReference type="NCBIfam" id="TIGR00238">
    <property type="entry name" value="KamA family radical SAM protein"/>
    <property type="match status" value="1"/>
</dbReference>
<dbReference type="SFLD" id="SFLDG01070">
    <property type="entry name" value="PLP-dependent"/>
    <property type="match status" value="1"/>
</dbReference>
<evidence type="ECO:0000256" key="7">
    <source>
        <dbReference type="ARBA" id="ARBA00023014"/>
    </source>
</evidence>
<dbReference type="PANTHER" id="PTHR30538">
    <property type="entry name" value="LYSINE 2,3-AMINOMUTASE-RELATED"/>
    <property type="match status" value="1"/>
</dbReference>
<proteinExistence type="predicted"/>
<evidence type="ECO:0000256" key="5">
    <source>
        <dbReference type="ARBA" id="ARBA00022898"/>
    </source>
</evidence>
<evidence type="ECO:0000256" key="1">
    <source>
        <dbReference type="ARBA" id="ARBA00001933"/>
    </source>
</evidence>
<feature type="domain" description="Radical SAM core" evidence="11">
    <location>
        <begin position="110"/>
        <end position="324"/>
    </location>
</feature>
<keyword evidence="3" id="KW-0949">S-adenosyl-L-methionine</keyword>
<evidence type="ECO:0000256" key="10">
    <source>
        <dbReference type="PIRSR" id="PIRSR603739-50"/>
    </source>
</evidence>
<dbReference type="AlphaFoldDB" id="A0A1F5VNF2"/>
<evidence type="ECO:0000256" key="2">
    <source>
        <dbReference type="ARBA" id="ARBA00022485"/>
    </source>
</evidence>
<evidence type="ECO:0000256" key="9">
    <source>
        <dbReference type="PIRSR" id="PIRSR004911-1"/>
    </source>
</evidence>
<dbReference type="Pfam" id="PF04055">
    <property type="entry name" value="Radical_SAM"/>
    <property type="match status" value="1"/>
</dbReference>
<keyword evidence="4 9" id="KW-0479">Metal-binding</keyword>
<evidence type="ECO:0000256" key="8">
    <source>
        <dbReference type="ARBA" id="ARBA00023235"/>
    </source>
</evidence>
<dbReference type="Gene3D" id="3.20.20.70">
    <property type="entry name" value="Aldolase class I"/>
    <property type="match status" value="1"/>
</dbReference>
<dbReference type="Pfam" id="PF12544">
    <property type="entry name" value="LAM_C"/>
    <property type="match status" value="1"/>
</dbReference>
<comment type="caution">
    <text evidence="12">The sequence shown here is derived from an EMBL/GenBank/DDBJ whole genome shotgun (WGS) entry which is preliminary data.</text>
</comment>
<dbReference type="InterPro" id="IPR058240">
    <property type="entry name" value="rSAM_sf"/>
</dbReference>
<protein>
    <recommendedName>
        <fullName evidence="11">Radical SAM core domain-containing protein</fullName>
    </recommendedName>
</protein>
<feature type="modified residue" description="N6-(pyridoxal phosphate)lysine" evidence="10">
    <location>
        <position position="336"/>
    </location>
</feature>
<name>A0A1F5VNF2_9BACT</name>
<feature type="binding site" evidence="9">
    <location>
        <position position="128"/>
    </location>
    <ligand>
        <name>[4Fe-4S] cluster</name>
        <dbReference type="ChEBI" id="CHEBI:49883"/>
        <note>4Fe-4S-S-AdoMet</note>
    </ligand>
</feature>
<dbReference type="SUPFAM" id="SSF102114">
    <property type="entry name" value="Radical SAM enzymes"/>
    <property type="match status" value="1"/>
</dbReference>
<dbReference type="CDD" id="cd01335">
    <property type="entry name" value="Radical_SAM"/>
    <property type="match status" value="1"/>
</dbReference>
<dbReference type="GO" id="GO:0016853">
    <property type="term" value="F:isomerase activity"/>
    <property type="evidence" value="ECO:0007669"/>
    <property type="project" value="UniProtKB-KW"/>
</dbReference>
<dbReference type="InterPro" id="IPR007197">
    <property type="entry name" value="rSAM"/>
</dbReference>
<keyword evidence="7 9" id="KW-0411">Iron-sulfur</keyword>
<evidence type="ECO:0000256" key="6">
    <source>
        <dbReference type="ARBA" id="ARBA00023004"/>
    </source>
</evidence>
<feature type="binding site" evidence="9">
    <location>
        <position position="131"/>
    </location>
    <ligand>
        <name>[4Fe-4S] cluster</name>
        <dbReference type="ChEBI" id="CHEBI:49883"/>
        <note>4Fe-4S-S-AdoMet</note>
    </ligand>
</feature>
<dbReference type="Gene3D" id="6.10.140.1170">
    <property type="match status" value="1"/>
</dbReference>
<dbReference type="STRING" id="1817863.A2Y62_19420"/>
<accession>A0A1F5VNF2</accession>
<dbReference type="PIRSF" id="PIRSF004911">
    <property type="entry name" value="DUF160"/>
    <property type="match status" value="1"/>
</dbReference>
<evidence type="ECO:0000313" key="13">
    <source>
        <dbReference type="Proteomes" id="UP000178943"/>
    </source>
</evidence>
<sequence length="413" mass="47440">MGFPPSPWQSVSWQEWNDWKWQMRNRIKSIEDLKRIVEIPPDTEQMLSLVLSTFHMAVTPYYFSLINFNNPKDPVMLQALPHYEEIAYEQNASEDPLHEEIHMPVPGLTHRYPDRVLLVVTNICPMYCRHCTRKREWKHGESIRPRYLLEKAFEYIAHHPQIRDVIISGGDPFTLGTPSLEYILKNLRKIHHLDMIRIGTRVPVSLPQRINNELTSMLENYGPIWINTHFNHPNEITPEAAQACDKLLRAGCPLNNQAVLLKGVNDSIEIQKRLNTALLKIKVRPYYLFHCDAVRGTLHFCTNVRKGIEIVEGLRGHISGLAIPNYVIDVPGGLGKVPLQPNYLISMTEEAVVLRNYQGMIARFEDNKLHEAIPVQRDGVAGVANGSLPTLIPLGIKNSRKRNINHSHLRKVR</sequence>
<keyword evidence="2 9" id="KW-0004">4Fe-4S</keyword>
<dbReference type="Gene3D" id="6.20.120.40">
    <property type="match status" value="1"/>
</dbReference>
<organism evidence="12 13">
    <name type="scientific">Candidatus Fischerbacteria bacterium RBG_13_37_8</name>
    <dbReference type="NCBI Taxonomy" id="1817863"/>
    <lineage>
        <taxon>Bacteria</taxon>
        <taxon>Candidatus Fischeribacteriota</taxon>
    </lineage>
</organism>
<evidence type="ECO:0000256" key="3">
    <source>
        <dbReference type="ARBA" id="ARBA00022691"/>
    </source>
</evidence>
<dbReference type="InterPro" id="IPR003739">
    <property type="entry name" value="Lys_aminomutase/Glu_NH3_mut"/>
</dbReference>
<keyword evidence="6" id="KW-0408">Iron</keyword>